<dbReference type="PANTHER" id="PTHR23028:SF53">
    <property type="entry name" value="ACYL_TRANSF_3 DOMAIN-CONTAINING PROTEIN"/>
    <property type="match status" value="1"/>
</dbReference>
<feature type="transmembrane region" description="Helical" evidence="1">
    <location>
        <begin position="75"/>
        <end position="92"/>
    </location>
</feature>
<comment type="caution">
    <text evidence="2">The sequence shown here is derived from an EMBL/GenBank/DDBJ whole genome shotgun (WGS) entry which is preliminary data.</text>
</comment>
<dbReference type="GO" id="GO:0016020">
    <property type="term" value="C:membrane"/>
    <property type="evidence" value="ECO:0007669"/>
    <property type="project" value="TreeGrafter"/>
</dbReference>
<reference evidence="2 3" key="1">
    <citation type="submission" date="2018-01" db="EMBL/GenBank/DDBJ databases">
        <title>Complete genome sequences of 14 Citrobacter spp. isolated from plant in Canada.</title>
        <authorList>
            <person name="Bhandare S.G."/>
            <person name="Colavecchio A."/>
            <person name="Jeukens J."/>
            <person name="Emond-Rheault J.-G."/>
            <person name="Freschi L."/>
            <person name="Hamel J."/>
            <person name="Kukavica-Ibrulj I."/>
            <person name="Levesque R."/>
            <person name="Goodridge L."/>
        </authorList>
    </citation>
    <scope>NUCLEOTIDE SEQUENCE [LARGE SCALE GENOMIC DNA]</scope>
    <source>
        <strain evidence="2 3">S1285</strain>
    </source>
</reference>
<dbReference type="OrthoDB" id="9767863at2"/>
<evidence type="ECO:0008006" key="4">
    <source>
        <dbReference type="Google" id="ProtNLM"/>
    </source>
</evidence>
<name>A0A2S4RZL6_CITAM</name>
<evidence type="ECO:0000256" key="1">
    <source>
        <dbReference type="SAM" id="Phobius"/>
    </source>
</evidence>
<evidence type="ECO:0000313" key="3">
    <source>
        <dbReference type="Proteomes" id="UP000237003"/>
    </source>
</evidence>
<dbReference type="EMBL" id="PQLX01000002">
    <property type="protein sequence ID" value="POU66591.1"/>
    <property type="molecule type" value="Genomic_DNA"/>
</dbReference>
<dbReference type="RefSeq" id="WP_103776292.1">
    <property type="nucleotide sequence ID" value="NZ_PQLX01000002.1"/>
</dbReference>
<gene>
    <name evidence="2" type="ORF">C3430_07280</name>
</gene>
<feature type="transmembrane region" description="Helical" evidence="1">
    <location>
        <begin position="37"/>
        <end position="55"/>
    </location>
</feature>
<dbReference type="AlphaFoldDB" id="A0A2S4RZL6"/>
<dbReference type="GO" id="GO:0009103">
    <property type="term" value="P:lipopolysaccharide biosynthetic process"/>
    <property type="evidence" value="ECO:0007669"/>
    <property type="project" value="TreeGrafter"/>
</dbReference>
<keyword evidence="1" id="KW-0812">Transmembrane</keyword>
<dbReference type="InterPro" id="IPR050879">
    <property type="entry name" value="Acyltransferase_3"/>
</dbReference>
<protein>
    <recommendedName>
        <fullName evidence="4">Acyltransferase family protein</fullName>
    </recommendedName>
</protein>
<organism evidence="2 3">
    <name type="scientific">Citrobacter amalonaticus</name>
    <dbReference type="NCBI Taxonomy" id="35703"/>
    <lineage>
        <taxon>Bacteria</taxon>
        <taxon>Pseudomonadati</taxon>
        <taxon>Pseudomonadota</taxon>
        <taxon>Gammaproteobacteria</taxon>
        <taxon>Enterobacterales</taxon>
        <taxon>Enterobacteriaceae</taxon>
        <taxon>Citrobacter</taxon>
    </lineage>
</organism>
<evidence type="ECO:0000313" key="2">
    <source>
        <dbReference type="EMBL" id="POU66591.1"/>
    </source>
</evidence>
<sequence length="161" mass="18203">MNFRTDINGLRAIAVIVVILYLFGIPGFGGGFTGGDVFFVISGYLMTGIILSRLANSEFSIIGFYMDRARSITPVLYLFCFFLLVFGGFLLLPSDYQLLYEYVKSGSLFYSDVQYFRDVSYFDTSSKEKWILLISIGARELDMSLKSDRCNCLMSGGYEFI</sequence>
<keyword evidence="1" id="KW-1133">Transmembrane helix</keyword>
<proteinExistence type="predicted"/>
<keyword evidence="1" id="KW-0472">Membrane</keyword>
<accession>A0A2S4RZL6</accession>
<dbReference type="PANTHER" id="PTHR23028">
    <property type="entry name" value="ACETYLTRANSFERASE"/>
    <property type="match status" value="1"/>
</dbReference>
<dbReference type="Proteomes" id="UP000237003">
    <property type="component" value="Unassembled WGS sequence"/>
</dbReference>
<feature type="transmembrane region" description="Helical" evidence="1">
    <location>
        <begin position="12"/>
        <end position="31"/>
    </location>
</feature>